<proteinExistence type="predicted"/>
<keyword evidence="2" id="KW-0472">Membrane</keyword>
<evidence type="ECO:0000313" key="4">
    <source>
        <dbReference type="Proteomes" id="UP000502508"/>
    </source>
</evidence>
<dbReference type="Proteomes" id="UP000502508">
    <property type="component" value="Chromosome"/>
</dbReference>
<keyword evidence="2" id="KW-0812">Transmembrane</keyword>
<dbReference type="KEGG" id="pfla:Pflav_032620"/>
<organism evidence="3 4">
    <name type="scientific">Phytohabitans flavus</name>
    <dbReference type="NCBI Taxonomy" id="1076124"/>
    <lineage>
        <taxon>Bacteria</taxon>
        <taxon>Bacillati</taxon>
        <taxon>Actinomycetota</taxon>
        <taxon>Actinomycetes</taxon>
        <taxon>Micromonosporales</taxon>
        <taxon>Micromonosporaceae</taxon>
    </lineage>
</organism>
<evidence type="ECO:0000256" key="1">
    <source>
        <dbReference type="SAM" id="MobiDB-lite"/>
    </source>
</evidence>
<dbReference type="AlphaFoldDB" id="A0A6F8XSM2"/>
<feature type="region of interest" description="Disordered" evidence="1">
    <location>
        <begin position="1"/>
        <end position="21"/>
    </location>
</feature>
<feature type="transmembrane region" description="Helical" evidence="2">
    <location>
        <begin position="72"/>
        <end position="94"/>
    </location>
</feature>
<dbReference type="RefSeq" id="WP_173036800.1">
    <property type="nucleotide sequence ID" value="NZ_AP022870.1"/>
</dbReference>
<reference evidence="3 4" key="1">
    <citation type="submission" date="2020-03" db="EMBL/GenBank/DDBJ databases">
        <title>Whole genome shotgun sequence of Phytohabitans flavus NBRC 107702.</title>
        <authorList>
            <person name="Komaki H."/>
            <person name="Tamura T."/>
        </authorList>
    </citation>
    <scope>NUCLEOTIDE SEQUENCE [LARGE SCALE GENOMIC DNA]</scope>
    <source>
        <strain evidence="3 4">NBRC 107702</strain>
    </source>
</reference>
<evidence type="ECO:0000313" key="3">
    <source>
        <dbReference type="EMBL" id="BCB76852.1"/>
    </source>
</evidence>
<reference evidence="3 4" key="2">
    <citation type="submission" date="2020-03" db="EMBL/GenBank/DDBJ databases">
        <authorList>
            <person name="Ichikawa N."/>
            <person name="Kimura A."/>
            <person name="Kitahashi Y."/>
            <person name="Uohara A."/>
        </authorList>
    </citation>
    <scope>NUCLEOTIDE SEQUENCE [LARGE SCALE GENOMIC DNA]</scope>
    <source>
        <strain evidence="3 4">NBRC 107702</strain>
    </source>
</reference>
<feature type="region of interest" description="Disordered" evidence="1">
    <location>
        <begin position="194"/>
        <end position="237"/>
    </location>
</feature>
<keyword evidence="4" id="KW-1185">Reference proteome</keyword>
<protein>
    <submittedName>
        <fullName evidence="3">Uncharacterized protein</fullName>
    </submittedName>
</protein>
<dbReference type="EMBL" id="AP022870">
    <property type="protein sequence ID" value="BCB76852.1"/>
    <property type="molecule type" value="Genomic_DNA"/>
</dbReference>
<name>A0A6F8XSM2_9ACTN</name>
<keyword evidence="2" id="KW-1133">Transmembrane helix</keyword>
<gene>
    <name evidence="3" type="ORF">Pflav_032620</name>
</gene>
<feature type="compositionally biased region" description="Low complexity" evidence="1">
    <location>
        <begin position="107"/>
        <end position="129"/>
    </location>
</feature>
<feature type="region of interest" description="Disordered" evidence="1">
    <location>
        <begin position="101"/>
        <end position="150"/>
    </location>
</feature>
<sequence length="237" mass="23652">MRTPRKSRLGRGTAERLLSTARDPAFPELSLLLAAASAPPQPHEPAGLDAALAAFHEAGRVGRSVVAPRRRLLRPLAAAAALATMLAGGVAVAAETGNLPGVGGTPTEGPTATATAGAAPEGTRAAPGRSGIPSVSPTPGGHGRTLSPASPALTGLCRAWDAHRRNPNQPLKSEAMRDLAEAAGGEARIPAFCAPVLTDPTAPATARPDTVPPTPSHPAGKGPARPTPSAAKKGQDG</sequence>
<evidence type="ECO:0000256" key="2">
    <source>
        <dbReference type="SAM" id="Phobius"/>
    </source>
</evidence>
<accession>A0A6F8XSM2</accession>